<keyword evidence="2" id="KW-1185">Reference proteome</keyword>
<dbReference type="OrthoDB" id="10508787at2759"/>
<reference evidence="2" key="2">
    <citation type="submission" date="2009-11" db="EMBL/GenBank/DDBJ databases">
        <title>The Genome Sequence of Allomyces macrogynus strain ATCC 38327.</title>
        <authorList>
            <consortium name="The Broad Institute Genome Sequencing Platform"/>
            <person name="Russ C."/>
            <person name="Cuomo C."/>
            <person name="Shea T."/>
            <person name="Young S.K."/>
            <person name="Zeng Q."/>
            <person name="Koehrsen M."/>
            <person name="Haas B."/>
            <person name="Borodovsky M."/>
            <person name="Guigo R."/>
            <person name="Alvarado L."/>
            <person name="Berlin A."/>
            <person name="Borenstein D."/>
            <person name="Chen Z."/>
            <person name="Engels R."/>
            <person name="Freedman E."/>
            <person name="Gellesch M."/>
            <person name="Goldberg J."/>
            <person name="Griggs A."/>
            <person name="Gujja S."/>
            <person name="Heiman D."/>
            <person name="Hepburn T."/>
            <person name="Howarth C."/>
            <person name="Jen D."/>
            <person name="Larson L."/>
            <person name="Lewis B."/>
            <person name="Mehta T."/>
            <person name="Park D."/>
            <person name="Pearson M."/>
            <person name="Roberts A."/>
            <person name="Saif S."/>
            <person name="Shenoy N."/>
            <person name="Sisk P."/>
            <person name="Stolte C."/>
            <person name="Sykes S."/>
            <person name="Walk T."/>
            <person name="White J."/>
            <person name="Yandava C."/>
            <person name="Burger G."/>
            <person name="Gray M.W."/>
            <person name="Holland P.W.H."/>
            <person name="King N."/>
            <person name="Lang F.B.F."/>
            <person name="Roger A.J."/>
            <person name="Ruiz-Trillo I."/>
            <person name="Lander E."/>
            <person name="Nusbaum C."/>
        </authorList>
    </citation>
    <scope>NUCLEOTIDE SEQUENCE [LARGE SCALE GENOMIC DNA]</scope>
    <source>
        <strain evidence="2">ATCC 38327</strain>
    </source>
</reference>
<name>A0A0L0S7S1_ALLM3</name>
<dbReference type="EMBL" id="GG745333">
    <property type="protein sequence ID" value="KNE58648.1"/>
    <property type="molecule type" value="Genomic_DNA"/>
</dbReference>
<evidence type="ECO:0000313" key="1">
    <source>
        <dbReference type="EMBL" id="KNE58648.1"/>
    </source>
</evidence>
<reference evidence="1 2" key="1">
    <citation type="submission" date="2009-11" db="EMBL/GenBank/DDBJ databases">
        <title>Annotation of Allomyces macrogynus ATCC 38327.</title>
        <authorList>
            <consortium name="The Broad Institute Genome Sequencing Platform"/>
            <person name="Russ C."/>
            <person name="Cuomo C."/>
            <person name="Burger G."/>
            <person name="Gray M.W."/>
            <person name="Holland P.W.H."/>
            <person name="King N."/>
            <person name="Lang F.B.F."/>
            <person name="Roger A.J."/>
            <person name="Ruiz-Trillo I."/>
            <person name="Young S.K."/>
            <person name="Zeng Q."/>
            <person name="Gargeya S."/>
            <person name="Fitzgerald M."/>
            <person name="Haas B."/>
            <person name="Abouelleil A."/>
            <person name="Alvarado L."/>
            <person name="Arachchi H.M."/>
            <person name="Berlin A."/>
            <person name="Chapman S.B."/>
            <person name="Gearin G."/>
            <person name="Goldberg J."/>
            <person name="Griggs A."/>
            <person name="Gujja S."/>
            <person name="Hansen M."/>
            <person name="Heiman D."/>
            <person name="Howarth C."/>
            <person name="Larimer J."/>
            <person name="Lui A."/>
            <person name="MacDonald P.J.P."/>
            <person name="McCowen C."/>
            <person name="Montmayeur A."/>
            <person name="Murphy C."/>
            <person name="Neiman D."/>
            <person name="Pearson M."/>
            <person name="Priest M."/>
            <person name="Roberts A."/>
            <person name="Saif S."/>
            <person name="Shea T."/>
            <person name="Sisk P."/>
            <person name="Stolte C."/>
            <person name="Sykes S."/>
            <person name="Wortman J."/>
            <person name="Nusbaum C."/>
            <person name="Birren B."/>
        </authorList>
    </citation>
    <scope>NUCLEOTIDE SEQUENCE [LARGE SCALE GENOMIC DNA]</scope>
    <source>
        <strain evidence="1 2">ATCC 38327</strain>
    </source>
</reference>
<proteinExistence type="predicted"/>
<evidence type="ECO:0000313" key="2">
    <source>
        <dbReference type="Proteomes" id="UP000054350"/>
    </source>
</evidence>
<dbReference type="Proteomes" id="UP000054350">
    <property type="component" value="Unassembled WGS sequence"/>
</dbReference>
<accession>A0A0L0S7S1</accession>
<gene>
    <name evidence="1" type="ORF">AMAG_04206</name>
</gene>
<protein>
    <submittedName>
        <fullName evidence="1">Uncharacterized protein</fullName>
    </submittedName>
</protein>
<dbReference type="VEuPathDB" id="FungiDB:AMAG_04206"/>
<organism evidence="1 2">
    <name type="scientific">Allomyces macrogynus (strain ATCC 38327)</name>
    <name type="common">Allomyces javanicus var. macrogynus</name>
    <dbReference type="NCBI Taxonomy" id="578462"/>
    <lineage>
        <taxon>Eukaryota</taxon>
        <taxon>Fungi</taxon>
        <taxon>Fungi incertae sedis</taxon>
        <taxon>Blastocladiomycota</taxon>
        <taxon>Blastocladiomycetes</taxon>
        <taxon>Blastocladiales</taxon>
        <taxon>Blastocladiaceae</taxon>
        <taxon>Allomyces</taxon>
    </lineage>
</organism>
<dbReference type="AlphaFoldDB" id="A0A0L0S7S1"/>
<sequence>MAAVLPPRAPSRRIIQLCAELTNPGAHLAFITSYIKGTDLSIQDVAASADPQALGVSAAEHAIFKALAAAVQCLEAPGGPIKFLRWAVQNGYFEDVDESGRVVPDAGWT</sequence>